<dbReference type="Pfam" id="PF00480">
    <property type="entry name" value="ROK"/>
    <property type="match status" value="1"/>
</dbReference>
<accession>A0A2V1IZU4</accession>
<reference evidence="3" key="1">
    <citation type="submission" date="2018-02" db="EMBL/GenBank/DDBJ databases">
        <authorList>
            <person name="Clavel T."/>
            <person name="Strowig T."/>
        </authorList>
    </citation>
    <scope>NUCLEOTIDE SEQUENCE [LARGE SCALE GENOMIC DNA]</scope>
    <source>
        <strain evidence="3">DSM 100764</strain>
    </source>
</reference>
<dbReference type="GeneID" id="93424099"/>
<gene>
    <name evidence="2" type="ORF">C5O25_05985</name>
</gene>
<protein>
    <submittedName>
        <fullName evidence="2">ROK family protein</fullName>
    </submittedName>
</protein>
<dbReference type="SUPFAM" id="SSF53067">
    <property type="entry name" value="Actin-like ATPase domain"/>
    <property type="match status" value="1"/>
</dbReference>
<dbReference type="InterPro" id="IPR043129">
    <property type="entry name" value="ATPase_NBD"/>
</dbReference>
<name>A0A2V1IZU4_9BACT</name>
<dbReference type="PANTHER" id="PTHR18964">
    <property type="entry name" value="ROK (REPRESSOR, ORF, KINASE) FAMILY"/>
    <property type="match status" value="1"/>
</dbReference>
<dbReference type="InterPro" id="IPR000600">
    <property type="entry name" value="ROK"/>
</dbReference>
<dbReference type="EMBL" id="PUBV01000009">
    <property type="protein sequence ID" value="PWB07909.1"/>
    <property type="molecule type" value="Genomic_DNA"/>
</dbReference>
<evidence type="ECO:0000313" key="3">
    <source>
        <dbReference type="Proteomes" id="UP000244925"/>
    </source>
</evidence>
<keyword evidence="3" id="KW-1185">Reference proteome</keyword>
<sequence length="376" mass="40865">MYSFDKRVVITLDAGGTNFVFGAMQANKFIVEPVSMPSNAHDLDLCLSTMVKGFRDVISKLDRKPVAISFAFPGPADYPNGIIGGYLPNFPSFRNGVALGPFLEDMFGIPVFINNDGDLYAFGEALGGALPEINRRLEEAGSAKRYHNLIGYTFGTGLGIGIVVDNKLNRGDNSCVETFCLRNKKYPEAFVEEGASIRAVKRVYMERSGIVDPDLTPKDICDIADGVRQGDAKAARGAFEELGEVAGDAMATAATLIDGLIVIGGGLTGAHRFFMPSLLKEMRGKIHSLKGEELDRVQMRVFDLDNPEEFRQFACGESRPLKVYGTDRTITYDPMKRIGVMISKIGASNAISIGAYAFALSQIDSQNPMPEVKVSE</sequence>
<evidence type="ECO:0000256" key="1">
    <source>
        <dbReference type="ARBA" id="ARBA00006479"/>
    </source>
</evidence>
<dbReference type="Proteomes" id="UP000244925">
    <property type="component" value="Unassembled WGS sequence"/>
</dbReference>
<proteinExistence type="inferred from homology"/>
<comment type="caution">
    <text evidence="2">The sequence shown here is derived from an EMBL/GenBank/DDBJ whole genome shotgun (WGS) entry which is preliminary data.</text>
</comment>
<comment type="similarity">
    <text evidence="1">Belongs to the ROK (NagC/XylR) family.</text>
</comment>
<dbReference type="PANTHER" id="PTHR18964:SF149">
    <property type="entry name" value="BIFUNCTIONAL UDP-N-ACETYLGLUCOSAMINE 2-EPIMERASE_N-ACETYLMANNOSAMINE KINASE"/>
    <property type="match status" value="1"/>
</dbReference>
<dbReference type="RefSeq" id="WP_107035826.1">
    <property type="nucleotide sequence ID" value="NZ_CAOLHR010000003.1"/>
</dbReference>
<organism evidence="2 3">
    <name type="scientific">Paramuribaculum intestinale</name>
    <dbReference type="NCBI Taxonomy" id="2094151"/>
    <lineage>
        <taxon>Bacteria</taxon>
        <taxon>Pseudomonadati</taxon>
        <taxon>Bacteroidota</taxon>
        <taxon>Bacteroidia</taxon>
        <taxon>Bacteroidales</taxon>
        <taxon>Muribaculaceae</taxon>
        <taxon>Paramuribaculum</taxon>
    </lineage>
</organism>
<evidence type="ECO:0000313" key="2">
    <source>
        <dbReference type="EMBL" id="PWB07909.1"/>
    </source>
</evidence>
<dbReference type="Gene3D" id="3.30.420.40">
    <property type="match status" value="2"/>
</dbReference>
<dbReference type="AlphaFoldDB" id="A0A2V1IZU4"/>